<sequence>MAPQAEGGITNTTAHLVQPTSALAQLNTTFPPTTSSNHSSFSTTSSLSSNETHPSTTVATVTSVTTTLFFGTTASSVVIEVPAGSIFTSLPTSTPLPVEASSSHLSTWKTFLVAFFTIVFFFLFLRLGLYFLVRRGATTMERWPHWLQVLCCYRLPEDDEDDFVDEPRLMRQSYFDGGAYSEASRAQALALVRESSASHWRNRVRTRPMSPSQDDPVPPYPGPPLTPLDNPFGDSSAVSVSGSGAEDSQVESKESESPVRPSGSTRPPPS</sequence>
<dbReference type="GeneID" id="63685357"/>
<feature type="transmembrane region" description="Helical" evidence="2">
    <location>
        <begin position="111"/>
        <end position="133"/>
    </location>
</feature>
<feature type="compositionally biased region" description="Pro residues" evidence="1">
    <location>
        <begin position="216"/>
        <end position="226"/>
    </location>
</feature>
<keyword evidence="2" id="KW-0472">Membrane</keyword>
<gene>
    <name evidence="3" type="ORF">DACRYDRAFT_116979</name>
</gene>
<organism evidence="3 4">
    <name type="scientific">Dacryopinax primogenitus (strain DJM 731)</name>
    <name type="common">Brown rot fungus</name>
    <dbReference type="NCBI Taxonomy" id="1858805"/>
    <lineage>
        <taxon>Eukaryota</taxon>
        <taxon>Fungi</taxon>
        <taxon>Dikarya</taxon>
        <taxon>Basidiomycota</taxon>
        <taxon>Agaricomycotina</taxon>
        <taxon>Dacrymycetes</taxon>
        <taxon>Dacrymycetales</taxon>
        <taxon>Dacrymycetaceae</taxon>
        <taxon>Dacryopinax</taxon>
    </lineage>
</organism>
<keyword evidence="4" id="KW-1185">Reference proteome</keyword>
<evidence type="ECO:0000313" key="4">
    <source>
        <dbReference type="Proteomes" id="UP000030653"/>
    </source>
</evidence>
<feature type="compositionally biased region" description="Low complexity" evidence="1">
    <location>
        <begin position="227"/>
        <end position="245"/>
    </location>
</feature>
<keyword evidence="2" id="KW-1133">Transmembrane helix</keyword>
<protein>
    <submittedName>
        <fullName evidence="3">Uncharacterized protein</fullName>
    </submittedName>
</protein>
<dbReference type="Proteomes" id="UP000030653">
    <property type="component" value="Unassembled WGS sequence"/>
</dbReference>
<dbReference type="RefSeq" id="XP_040628087.1">
    <property type="nucleotide sequence ID" value="XM_040770295.1"/>
</dbReference>
<dbReference type="OrthoDB" id="10653626at2759"/>
<dbReference type="HOGENOM" id="CLU_1030674_0_0_1"/>
<name>M5FZA9_DACPD</name>
<feature type="region of interest" description="Disordered" evidence="1">
    <location>
        <begin position="27"/>
        <end position="54"/>
    </location>
</feature>
<proteinExistence type="predicted"/>
<feature type="region of interest" description="Disordered" evidence="1">
    <location>
        <begin position="202"/>
        <end position="270"/>
    </location>
</feature>
<evidence type="ECO:0000313" key="3">
    <source>
        <dbReference type="EMBL" id="EJU01190.1"/>
    </source>
</evidence>
<evidence type="ECO:0000256" key="2">
    <source>
        <dbReference type="SAM" id="Phobius"/>
    </source>
</evidence>
<keyword evidence="2" id="KW-0812">Transmembrane</keyword>
<evidence type="ECO:0000256" key="1">
    <source>
        <dbReference type="SAM" id="MobiDB-lite"/>
    </source>
</evidence>
<accession>M5FZA9</accession>
<dbReference type="AlphaFoldDB" id="M5FZA9"/>
<reference evidence="3 4" key="1">
    <citation type="journal article" date="2012" name="Science">
        <title>The Paleozoic origin of enzymatic lignin decomposition reconstructed from 31 fungal genomes.</title>
        <authorList>
            <person name="Floudas D."/>
            <person name="Binder M."/>
            <person name="Riley R."/>
            <person name="Barry K."/>
            <person name="Blanchette R.A."/>
            <person name="Henrissat B."/>
            <person name="Martinez A.T."/>
            <person name="Otillar R."/>
            <person name="Spatafora J.W."/>
            <person name="Yadav J.S."/>
            <person name="Aerts A."/>
            <person name="Benoit I."/>
            <person name="Boyd A."/>
            <person name="Carlson A."/>
            <person name="Copeland A."/>
            <person name="Coutinho P.M."/>
            <person name="de Vries R.P."/>
            <person name="Ferreira P."/>
            <person name="Findley K."/>
            <person name="Foster B."/>
            <person name="Gaskell J."/>
            <person name="Glotzer D."/>
            <person name="Gorecki P."/>
            <person name="Heitman J."/>
            <person name="Hesse C."/>
            <person name="Hori C."/>
            <person name="Igarashi K."/>
            <person name="Jurgens J.A."/>
            <person name="Kallen N."/>
            <person name="Kersten P."/>
            <person name="Kohler A."/>
            <person name="Kuees U."/>
            <person name="Kumar T.K.A."/>
            <person name="Kuo A."/>
            <person name="LaButti K."/>
            <person name="Larrondo L.F."/>
            <person name="Lindquist E."/>
            <person name="Ling A."/>
            <person name="Lombard V."/>
            <person name="Lucas S."/>
            <person name="Lundell T."/>
            <person name="Martin R."/>
            <person name="McLaughlin D.J."/>
            <person name="Morgenstern I."/>
            <person name="Morin E."/>
            <person name="Murat C."/>
            <person name="Nagy L.G."/>
            <person name="Nolan M."/>
            <person name="Ohm R.A."/>
            <person name="Patyshakuliyeva A."/>
            <person name="Rokas A."/>
            <person name="Ruiz-Duenas F.J."/>
            <person name="Sabat G."/>
            <person name="Salamov A."/>
            <person name="Samejima M."/>
            <person name="Schmutz J."/>
            <person name="Slot J.C."/>
            <person name="St John F."/>
            <person name="Stenlid J."/>
            <person name="Sun H."/>
            <person name="Sun S."/>
            <person name="Syed K."/>
            <person name="Tsang A."/>
            <person name="Wiebenga A."/>
            <person name="Young D."/>
            <person name="Pisabarro A."/>
            <person name="Eastwood D.C."/>
            <person name="Martin F."/>
            <person name="Cullen D."/>
            <person name="Grigoriev I.V."/>
            <person name="Hibbett D.S."/>
        </authorList>
    </citation>
    <scope>NUCLEOTIDE SEQUENCE [LARGE SCALE GENOMIC DNA]</scope>
    <source>
        <strain evidence="3 4">DJM-731 SS1</strain>
    </source>
</reference>
<dbReference type="EMBL" id="JH795865">
    <property type="protein sequence ID" value="EJU01190.1"/>
    <property type="molecule type" value="Genomic_DNA"/>
</dbReference>